<dbReference type="SUPFAM" id="SSF54897">
    <property type="entry name" value="Protease propeptides/inhibitors"/>
    <property type="match status" value="1"/>
</dbReference>
<dbReference type="Pfam" id="PF16470">
    <property type="entry name" value="S8_pro-domain"/>
    <property type="match status" value="1"/>
</dbReference>
<dbReference type="InterPro" id="IPR038466">
    <property type="entry name" value="S8_pro-domain_sf"/>
</dbReference>
<dbReference type="AlphaFoldDB" id="B0XKW1"/>
<gene>
    <name evidence="2" type="ORF">CpipJ_CPIJ019891</name>
</gene>
<dbReference type="InParanoid" id="B0XKW1"/>
<dbReference type="HOGENOM" id="CLU_2352539_0_0_1"/>
<dbReference type="KEGG" id="cqu:CpipJ_CPIJ019891"/>
<feature type="non-terminal residue" evidence="2">
    <location>
        <position position="98"/>
    </location>
</feature>
<dbReference type="VEuPathDB" id="VectorBase:CPIJ019891"/>
<sequence length="98" mass="11050">MLVVCGFQQQQFEALFLACQCLSKWVGAGLEWHGKSGPRKTNMVKDLFGVVNKAKELGANDSNIGPLKGYYLFHHSHVRKRSLDRSEVHHNALNTEPE</sequence>
<dbReference type="EMBL" id="DS234057">
    <property type="protein sequence ID" value="EDS32746.1"/>
    <property type="molecule type" value="Genomic_DNA"/>
</dbReference>
<accession>B0XKW1</accession>
<dbReference type="VEuPathDB" id="VectorBase:CQUJHB012738"/>
<protein>
    <submittedName>
        <fullName evidence="2">Proprotein convertase subtilisin/kexin type 4, furin</fullName>
    </submittedName>
</protein>
<proteinExistence type="predicted"/>
<evidence type="ECO:0000259" key="1">
    <source>
        <dbReference type="Pfam" id="PF16470"/>
    </source>
</evidence>
<feature type="domain" description="Peptidase S8 pro-domain" evidence="1">
    <location>
        <begin position="62"/>
        <end position="97"/>
    </location>
</feature>
<evidence type="ECO:0000313" key="2">
    <source>
        <dbReference type="EMBL" id="EDS32746.1"/>
    </source>
</evidence>
<dbReference type="Gene3D" id="3.30.70.850">
    <property type="entry name" value="Peptidase S8, pro-domain"/>
    <property type="match status" value="1"/>
</dbReference>
<dbReference type="InterPro" id="IPR032815">
    <property type="entry name" value="S8_pro-domain"/>
</dbReference>
<dbReference type="OrthoDB" id="300641at2759"/>
<reference evidence="2" key="1">
    <citation type="submission" date="2007-03" db="EMBL/GenBank/DDBJ databases">
        <title>Annotation of Culex pipiens quinquefasciatus.</title>
        <authorList>
            <consortium name="The Broad Institute Genome Sequencing Platform"/>
            <person name="Atkinson P.W."/>
            <person name="Hemingway J."/>
            <person name="Christensen B.M."/>
            <person name="Higgs S."/>
            <person name="Kodira C."/>
            <person name="Hannick L."/>
            <person name="Megy K."/>
            <person name="O'Leary S."/>
            <person name="Pearson M."/>
            <person name="Haas B.J."/>
            <person name="Mauceli E."/>
            <person name="Wortman J.R."/>
            <person name="Lee N.H."/>
            <person name="Guigo R."/>
            <person name="Stanke M."/>
            <person name="Alvarado L."/>
            <person name="Amedeo P."/>
            <person name="Antoine C.H."/>
            <person name="Arensburger P."/>
            <person name="Bidwell S.L."/>
            <person name="Crawford M."/>
            <person name="Camaro F."/>
            <person name="Devon K."/>
            <person name="Engels R."/>
            <person name="Hammond M."/>
            <person name="Howarth C."/>
            <person name="Koehrsen M."/>
            <person name="Lawson D."/>
            <person name="Montgomery P."/>
            <person name="Nene V."/>
            <person name="Nusbaum C."/>
            <person name="Puiu D."/>
            <person name="Romero-Severson J."/>
            <person name="Severson D.W."/>
            <person name="Shumway M."/>
            <person name="Sisk P."/>
            <person name="Stolte C."/>
            <person name="Zeng Q."/>
            <person name="Eisenstadt E."/>
            <person name="Fraser-Liggett C."/>
            <person name="Strausberg R."/>
            <person name="Galagan J."/>
            <person name="Birren B."/>
            <person name="Collins F.H."/>
        </authorList>
    </citation>
    <scope>NUCLEOTIDE SEQUENCE [LARGE SCALE GENOMIC DNA]</scope>
    <source>
        <strain evidence="2">JHB</strain>
    </source>
</reference>
<name>B0XKW1_CULQU</name>
<organism>
    <name type="scientific">Culex quinquefasciatus</name>
    <name type="common">Southern house mosquito</name>
    <name type="synonym">Culex pungens</name>
    <dbReference type="NCBI Taxonomy" id="7176"/>
    <lineage>
        <taxon>Eukaryota</taxon>
        <taxon>Metazoa</taxon>
        <taxon>Ecdysozoa</taxon>
        <taxon>Arthropoda</taxon>
        <taxon>Hexapoda</taxon>
        <taxon>Insecta</taxon>
        <taxon>Pterygota</taxon>
        <taxon>Neoptera</taxon>
        <taxon>Endopterygota</taxon>
        <taxon>Diptera</taxon>
        <taxon>Nematocera</taxon>
        <taxon>Culicoidea</taxon>
        <taxon>Culicidae</taxon>
        <taxon>Culicinae</taxon>
        <taxon>Culicini</taxon>
        <taxon>Culex</taxon>
        <taxon>Culex</taxon>
    </lineage>
</organism>